<dbReference type="Pfam" id="PF00106">
    <property type="entry name" value="adh_short"/>
    <property type="match status" value="1"/>
</dbReference>
<dbReference type="InterPro" id="IPR057326">
    <property type="entry name" value="KR_dom"/>
</dbReference>
<feature type="domain" description="Ketoreductase" evidence="4">
    <location>
        <begin position="7"/>
        <end position="182"/>
    </location>
</feature>
<dbReference type="PRINTS" id="PR00081">
    <property type="entry name" value="GDHRDH"/>
</dbReference>
<dbReference type="InterPro" id="IPR020904">
    <property type="entry name" value="Sc_DH/Rdtase_CS"/>
</dbReference>
<reference evidence="5 6" key="1">
    <citation type="submission" date="2020-08" db="EMBL/GenBank/DDBJ databases">
        <title>Functional genomics of gut bacteria from endangered species of beetles.</title>
        <authorList>
            <person name="Carlos-Shanley C."/>
        </authorList>
    </citation>
    <scope>NUCLEOTIDE SEQUENCE [LARGE SCALE GENOMIC DNA]</scope>
    <source>
        <strain evidence="5 6">S00123</strain>
    </source>
</reference>
<dbReference type="SUPFAM" id="SSF51735">
    <property type="entry name" value="NAD(P)-binding Rossmann-fold domains"/>
    <property type="match status" value="1"/>
</dbReference>
<proteinExistence type="inferred from homology"/>
<dbReference type="Proteomes" id="UP000539957">
    <property type="component" value="Unassembled WGS sequence"/>
</dbReference>
<dbReference type="GO" id="GO:0016491">
    <property type="term" value="F:oxidoreductase activity"/>
    <property type="evidence" value="ECO:0007669"/>
    <property type="project" value="UniProtKB-KW"/>
</dbReference>
<evidence type="ECO:0000256" key="3">
    <source>
        <dbReference type="RuleBase" id="RU000363"/>
    </source>
</evidence>
<dbReference type="PANTHER" id="PTHR43639:SF1">
    <property type="entry name" value="SHORT-CHAIN DEHYDROGENASE_REDUCTASE FAMILY PROTEIN"/>
    <property type="match status" value="1"/>
</dbReference>
<dbReference type="NCBIfam" id="NF006597">
    <property type="entry name" value="PRK09134.1"/>
    <property type="match status" value="1"/>
</dbReference>
<comment type="similarity">
    <text evidence="1 3">Belongs to the short-chain dehydrogenases/reductases (SDR) family.</text>
</comment>
<keyword evidence="6" id="KW-1185">Reference proteome</keyword>
<gene>
    <name evidence="5" type="ORF">HNP32_000230</name>
</gene>
<evidence type="ECO:0000259" key="4">
    <source>
        <dbReference type="SMART" id="SM00822"/>
    </source>
</evidence>
<dbReference type="RefSeq" id="WP_184266062.1">
    <property type="nucleotide sequence ID" value="NZ_JACHKY010000001.1"/>
</dbReference>
<comment type="caution">
    <text evidence="5">The sequence shown here is derived from an EMBL/GenBank/DDBJ whole genome shotgun (WGS) entry which is preliminary data.</text>
</comment>
<dbReference type="Gene3D" id="3.40.50.720">
    <property type="entry name" value="NAD(P)-binding Rossmann-like Domain"/>
    <property type="match status" value="1"/>
</dbReference>
<name>A0A7W7N2K0_9CAUL</name>
<dbReference type="PANTHER" id="PTHR43639">
    <property type="entry name" value="OXIDOREDUCTASE, SHORT-CHAIN DEHYDROGENASE/REDUCTASE FAMILY (AFU_ORTHOLOGUE AFUA_5G02870)"/>
    <property type="match status" value="1"/>
</dbReference>
<sequence>MGDPLNKVVLITGAARRVGAGIARALAEAGWDVAVHHRGGADEAAALVAELSAKGVQAAAFAADLNEPSERDVLIDRVVGHFGRIDALINNASLFRYDTLQTLTEASWAEHLASNLTAPVFLIRDFARAIEAADGQGVVVNILDHKVDSPNPDFFAYTAGKVGLAGLTRTLAMGLAPRIRLCGVSPGLILRSGEQTEAEYEAAWRDTPLGRGSSLDDVARTVRFILETPSLTGQNLTIDGGETLIGRGRDVAFDGIPVP</sequence>
<accession>A0A7W7N2K0</accession>
<dbReference type="SMART" id="SM00822">
    <property type="entry name" value="PKS_KR"/>
    <property type="match status" value="1"/>
</dbReference>
<dbReference type="PROSITE" id="PS00061">
    <property type="entry name" value="ADH_SHORT"/>
    <property type="match status" value="1"/>
</dbReference>
<dbReference type="EMBL" id="JACHKY010000001">
    <property type="protein sequence ID" value="MBB4796516.1"/>
    <property type="molecule type" value="Genomic_DNA"/>
</dbReference>
<dbReference type="InterPro" id="IPR036291">
    <property type="entry name" value="NAD(P)-bd_dom_sf"/>
</dbReference>
<evidence type="ECO:0000313" key="6">
    <source>
        <dbReference type="Proteomes" id="UP000539957"/>
    </source>
</evidence>
<dbReference type="InterPro" id="IPR002347">
    <property type="entry name" value="SDR_fam"/>
</dbReference>
<dbReference type="PRINTS" id="PR00080">
    <property type="entry name" value="SDRFAMILY"/>
</dbReference>
<dbReference type="AlphaFoldDB" id="A0A7W7N2K0"/>
<evidence type="ECO:0000313" key="5">
    <source>
        <dbReference type="EMBL" id="MBB4796516.1"/>
    </source>
</evidence>
<evidence type="ECO:0000256" key="1">
    <source>
        <dbReference type="ARBA" id="ARBA00006484"/>
    </source>
</evidence>
<evidence type="ECO:0000256" key="2">
    <source>
        <dbReference type="ARBA" id="ARBA00023002"/>
    </source>
</evidence>
<keyword evidence="2" id="KW-0560">Oxidoreductase</keyword>
<organism evidence="5 6">
    <name type="scientific">Brevundimonas bullata</name>
    <dbReference type="NCBI Taxonomy" id="13160"/>
    <lineage>
        <taxon>Bacteria</taxon>
        <taxon>Pseudomonadati</taxon>
        <taxon>Pseudomonadota</taxon>
        <taxon>Alphaproteobacteria</taxon>
        <taxon>Caulobacterales</taxon>
        <taxon>Caulobacteraceae</taxon>
        <taxon>Brevundimonas</taxon>
    </lineage>
</organism>
<protein>
    <submittedName>
        <fullName evidence="5">NAD(P)-dependent dehydrogenase (Short-subunit alcohol dehydrogenase family)</fullName>
    </submittedName>
</protein>